<accession>A0AAV7R227</accession>
<organism evidence="1 2">
    <name type="scientific">Pleurodeles waltl</name>
    <name type="common">Iberian ribbed newt</name>
    <dbReference type="NCBI Taxonomy" id="8319"/>
    <lineage>
        <taxon>Eukaryota</taxon>
        <taxon>Metazoa</taxon>
        <taxon>Chordata</taxon>
        <taxon>Craniata</taxon>
        <taxon>Vertebrata</taxon>
        <taxon>Euteleostomi</taxon>
        <taxon>Amphibia</taxon>
        <taxon>Batrachia</taxon>
        <taxon>Caudata</taxon>
        <taxon>Salamandroidea</taxon>
        <taxon>Salamandridae</taxon>
        <taxon>Pleurodelinae</taxon>
        <taxon>Pleurodeles</taxon>
    </lineage>
</organism>
<name>A0AAV7R227_PLEWA</name>
<evidence type="ECO:0000313" key="1">
    <source>
        <dbReference type="EMBL" id="KAJ1145727.1"/>
    </source>
</evidence>
<keyword evidence="2" id="KW-1185">Reference proteome</keyword>
<gene>
    <name evidence="1" type="ORF">NDU88_012011</name>
</gene>
<dbReference type="AlphaFoldDB" id="A0AAV7R227"/>
<evidence type="ECO:0000313" key="2">
    <source>
        <dbReference type="Proteomes" id="UP001066276"/>
    </source>
</evidence>
<dbReference type="Proteomes" id="UP001066276">
    <property type="component" value="Chromosome 6"/>
</dbReference>
<proteinExistence type="predicted"/>
<protein>
    <submittedName>
        <fullName evidence="1">Uncharacterized protein</fullName>
    </submittedName>
</protein>
<reference evidence="1" key="1">
    <citation type="journal article" date="2022" name="bioRxiv">
        <title>Sequencing and chromosome-scale assembly of the giantPleurodeles waltlgenome.</title>
        <authorList>
            <person name="Brown T."/>
            <person name="Elewa A."/>
            <person name="Iarovenko S."/>
            <person name="Subramanian E."/>
            <person name="Araus A.J."/>
            <person name="Petzold A."/>
            <person name="Susuki M."/>
            <person name="Suzuki K.-i.T."/>
            <person name="Hayashi T."/>
            <person name="Toyoda A."/>
            <person name="Oliveira C."/>
            <person name="Osipova E."/>
            <person name="Leigh N.D."/>
            <person name="Simon A."/>
            <person name="Yun M.H."/>
        </authorList>
    </citation>
    <scope>NUCLEOTIDE SEQUENCE</scope>
    <source>
        <strain evidence="1">20211129_DDA</strain>
        <tissue evidence="1">Liver</tissue>
    </source>
</reference>
<comment type="caution">
    <text evidence="1">The sequence shown here is derived from an EMBL/GenBank/DDBJ whole genome shotgun (WGS) entry which is preliminary data.</text>
</comment>
<dbReference type="EMBL" id="JANPWB010000010">
    <property type="protein sequence ID" value="KAJ1145727.1"/>
    <property type="molecule type" value="Genomic_DNA"/>
</dbReference>
<sequence>MQGYRAAFEGKIETVAIKVNVLRADLQSEVATLPKQIAVFPLRSEAQADIAAVLFGGKSHFFDTPEDVWQCLEVWDKVVSKQVGSWQAGVRGSLGARCPDCRTRKAPTSEETFEPGGESSASIVIQGDGTIALASPVCISDSRGEMPAREAALDMGEYAA</sequence>